<dbReference type="EMBL" id="CM055103">
    <property type="protein sequence ID" value="KAJ7536704.1"/>
    <property type="molecule type" value="Genomic_DNA"/>
</dbReference>
<gene>
    <name evidence="1" type="ORF">O6H91_12G078300</name>
</gene>
<sequence>MGRVKLEIKKIENASNRQVTYSKRKQGLTKKASELATLCDTDVALIMFSPTGRLFNIPSGSRIEDIINRFATIPQQERQKRKQESFEILNKIIRSYSNEAVQLRIEDSRQGETSTSASIGNRSQDNSLLILQEELRRLQYEHSFLEQKLRIYQGENVGSIQTLEELSKLEEMIQSTLVKMSRRKQELINGNLGYMMQSIQNNQMQSYSQICPTQSPNHWTDSGTDQYSHRNFLPGNAYATQEETCIEKSPPRTSFQLTYANQDASQISTPTATHMLFNLSQELEHGHRAPHHGIFMEDSLSYVKEECTQHPTPVTIVQGNHASRLSQSLGMGINVGGWQHHSSTESGFLNHFLPRSPGELQQQQQDVDPTLSRSQHSHFVYNRPNEKHFTR</sequence>
<reference evidence="2" key="1">
    <citation type="journal article" date="2024" name="Proc. Natl. Acad. Sci. U.S.A.">
        <title>Extraordinary preservation of gene collinearity over three hundred million years revealed in homosporous lycophytes.</title>
        <authorList>
            <person name="Li C."/>
            <person name="Wickell D."/>
            <person name="Kuo L.Y."/>
            <person name="Chen X."/>
            <person name="Nie B."/>
            <person name="Liao X."/>
            <person name="Peng D."/>
            <person name="Ji J."/>
            <person name="Jenkins J."/>
            <person name="Williams M."/>
            <person name="Shu S."/>
            <person name="Plott C."/>
            <person name="Barry K."/>
            <person name="Rajasekar S."/>
            <person name="Grimwood J."/>
            <person name="Han X."/>
            <person name="Sun S."/>
            <person name="Hou Z."/>
            <person name="He W."/>
            <person name="Dai G."/>
            <person name="Sun C."/>
            <person name="Schmutz J."/>
            <person name="Leebens-Mack J.H."/>
            <person name="Li F.W."/>
            <person name="Wang L."/>
        </authorList>
    </citation>
    <scope>NUCLEOTIDE SEQUENCE [LARGE SCALE GENOMIC DNA]</scope>
    <source>
        <strain evidence="2">cv. PW_Plant_1</strain>
    </source>
</reference>
<keyword evidence="2" id="KW-1185">Reference proteome</keyword>
<evidence type="ECO:0000313" key="1">
    <source>
        <dbReference type="EMBL" id="KAJ7536704.1"/>
    </source>
</evidence>
<dbReference type="Proteomes" id="UP001162992">
    <property type="component" value="Chromosome 12"/>
</dbReference>
<accession>A0ACC2C3X6</accession>
<evidence type="ECO:0000313" key="2">
    <source>
        <dbReference type="Proteomes" id="UP001162992"/>
    </source>
</evidence>
<name>A0ACC2C3X6_DIPCM</name>
<organism evidence="1 2">
    <name type="scientific">Diphasiastrum complanatum</name>
    <name type="common">Issler's clubmoss</name>
    <name type="synonym">Lycopodium complanatum</name>
    <dbReference type="NCBI Taxonomy" id="34168"/>
    <lineage>
        <taxon>Eukaryota</taxon>
        <taxon>Viridiplantae</taxon>
        <taxon>Streptophyta</taxon>
        <taxon>Embryophyta</taxon>
        <taxon>Tracheophyta</taxon>
        <taxon>Lycopodiopsida</taxon>
        <taxon>Lycopodiales</taxon>
        <taxon>Lycopodiaceae</taxon>
        <taxon>Lycopodioideae</taxon>
        <taxon>Diphasiastrum</taxon>
    </lineage>
</organism>
<protein>
    <submittedName>
        <fullName evidence="1">Uncharacterized protein</fullName>
    </submittedName>
</protein>
<comment type="caution">
    <text evidence="1">The sequence shown here is derived from an EMBL/GenBank/DDBJ whole genome shotgun (WGS) entry which is preliminary data.</text>
</comment>
<proteinExistence type="predicted"/>